<dbReference type="PANTHER" id="PTHR46599:SF6">
    <property type="entry name" value="DUAL SPECIFICITY PHOSPHATASE 26"/>
    <property type="match status" value="1"/>
</dbReference>
<dbReference type="Pfam" id="PF13843">
    <property type="entry name" value="DDE_Tnp_1_7"/>
    <property type="match status" value="1"/>
</dbReference>
<evidence type="ECO:0000256" key="1">
    <source>
        <dbReference type="SAM" id="MobiDB-lite"/>
    </source>
</evidence>
<dbReference type="InterPro" id="IPR002110">
    <property type="entry name" value="Ankyrin_rpt"/>
</dbReference>
<dbReference type="EMBL" id="OB660565">
    <property type="protein sequence ID" value="CAD7225406.1"/>
    <property type="molecule type" value="Genomic_DNA"/>
</dbReference>
<evidence type="ECO:0000313" key="3">
    <source>
        <dbReference type="EMBL" id="CAD7225406.1"/>
    </source>
</evidence>
<dbReference type="PROSITE" id="PS50088">
    <property type="entry name" value="ANK_REPEAT"/>
    <property type="match status" value="3"/>
</dbReference>
<feature type="compositionally biased region" description="Polar residues" evidence="1">
    <location>
        <begin position="219"/>
        <end position="236"/>
    </location>
</feature>
<sequence>MDPLHVSSFYGHQAVAVLLLDRGADANATDEEGWTPLHVSSFYGHQAVPVLLLDRGADANATDKGGWTPLHLSSFYGHQAVAVFQLKRGPDVNATDEGRAISGSPPFPASVQASEQAGIACSVAQSTGGSRRVTSWGPLDPMVMAYNLRQKTRRPALVTEEGSDEDVDVEWSDVEWSDSGGEDSSGEDSASEKEDGVEEDPLGLGAEEEKAEGEKANESSRGFSLRSAPSANNVGRDSTVWRHTAPGGERGRPAARNIVAVLPGAKGPARNAKTSIEMWFLFFTDDLLQSIVECSNMEHDRIKQKCAGGSFVRPLCVAELKAFLGLLYLAGLSKSGKRGTDSLDSMFASPLFHLTRPKERFKYISVILRFDNKATRPQRREGEQKKLAPIYDVFHAINSKSIELYSASPDVTVDETINPFRGRTPFRIHMPSKPDRYGLESLALCDARTA</sequence>
<dbReference type="SMART" id="SM00248">
    <property type="entry name" value="ANK"/>
    <property type="match status" value="3"/>
</dbReference>
<dbReference type="SUPFAM" id="SSF48403">
    <property type="entry name" value="Ankyrin repeat"/>
    <property type="match status" value="1"/>
</dbReference>
<organism evidence="3">
    <name type="scientific">Cyprideis torosa</name>
    <dbReference type="NCBI Taxonomy" id="163714"/>
    <lineage>
        <taxon>Eukaryota</taxon>
        <taxon>Metazoa</taxon>
        <taxon>Ecdysozoa</taxon>
        <taxon>Arthropoda</taxon>
        <taxon>Crustacea</taxon>
        <taxon>Oligostraca</taxon>
        <taxon>Ostracoda</taxon>
        <taxon>Podocopa</taxon>
        <taxon>Podocopida</taxon>
        <taxon>Cytherocopina</taxon>
        <taxon>Cytheroidea</taxon>
        <taxon>Cytherideidae</taxon>
        <taxon>Cyprideis</taxon>
    </lineage>
</organism>
<dbReference type="InterPro" id="IPR036770">
    <property type="entry name" value="Ankyrin_rpt-contain_sf"/>
</dbReference>
<name>A0A7R8W5Q1_9CRUS</name>
<evidence type="ECO:0000259" key="2">
    <source>
        <dbReference type="Pfam" id="PF13843"/>
    </source>
</evidence>
<proteinExistence type="predicted"/>
<dbReference type="OrthoDB" id="6332692at2759"/>
<reference evidence="3" key="1">
    <citation type="submission" date="2020-11" db="EMBL/GenBank/DDBJ databases">
        <authorList>
            <person name="Tran Van P."/>
        </authorList>
    </citation>
    <scope>NUCLEOTIDE SEQUENCE</scope>
</reference>
<dbReference type="Gene3D" id="1.25.40.20">
    <property type="entry name" value="Ankyrin repeat-containing domain"/>
    <property type="match status" value="2"/>
</dbReference>
<dbReference type="PANTHER" id="PTHR46599">
    <property type="entry name" value="PIGGYBAC TRANSPOSABLE ELEMENT-DERIVED PROTEIN 4"/>
    <property type="match status" value="1"/>
</dbReference>
<dbReference type="AlphaFoldDB" id="A0A7R8W5Q1"/>
<protein>
    <recommendedName>
        <fullName evidence="2">PiggyBac transposable element-derived protein domain-containing protein</fullName>
    </recommendedName>
</protein>
<feature type="region of interest" description="Disordered" evidence="1">
    <location>
        <begin position="155"/>
        <end position="252"/>
    </location>
</feature>
<dbReference type="PROSITE" id="PS50297">
    <property type="entry name" value="ANK_REP_REGION"/>
    <property type="match status" value="3"/>
</dbReference>
<dbReference type="InterPro" id="IPR029526">
    <property type="entry name" value="PGBD"/>
</dbReference>
<feature type="compositionally biased region" description="Acidic residues" evidence="1">
    <location>
        <begin position="161"/>
        <end position="186"/>
    </location>
</feature>
<feature type="domain" description="PiggyBac transposable element-derived protein" evidence="2">
    <location>
        <begin position="277"/>
        <end position="449"/>
    </location>
</feature>
<dbReference type="Pfam" id="PF12796">
    <property type="entry name" value="Ank_2"/>
    <property type="match status" value="1"/>
</dbReference>
<accession>A0A7R8W5Q1</accession>
<gene>
    <name evidence="3" type="ORF">CTOB1V02_LOCUS3348</name>
</gene>